<dbReference type="PANTHER" id="PTHR44468">
    <property type="entry name" value="COXSACKIEVIRUS AND ADENOVIRUS RECEPTOR-RELATED"/>
    <property type="match status" value="1"/>
</dbReference>
<dbReference type="GO" id="GO:0050839">
    <property type="term" value="F:cell adhesion molecule binding"/>
    <property type="evidence" value="ECO:0007669"/>
    <property type="project" value="TreeGrafter"/>
</dbReference>
<dbReference type="GO" id="GO:0005923">
    <property type="term" value="C:bicellular tight junction"/>
    <property type="evidence" value="ECO:0007669"/>
    <property type="project" value="TreeGrafter"/>
</dbReference>
<gene>
    <name evidence="14" type="primary">Cxadr_1</name>
    <name evidence="14" type="ORF">FORRUF_R01130</name>
</gene>
<evidence type="ECO:0000256" key="7">
    <source>
        <dbReference type="ARBA" id="ARBA00022989"/>
    </source>
</evidence>
<protein>
    <submittedName>
        <fullName evidence="14">CXAR protein</fullName>
    </submittedName>
</protein>
<evidence type="ECO:0000256" key="4">
    <source>
        <dbReference type="ARBA" id="ARBA00022729"/>
    </source>
</evidence>
<dbReference type="InterPro" id="IPR007110">
    <property type="entry name" value="Ig-like_dom"/>
</dbReference>
<dbReference type="SMART" id="SM00409">
    <property type="entry name" value="IG"/>
    <property type="match status" value="1"/>
</dbReference>
<keyword evidence="2" id="KW-1003">Cell membrane</keyword>
<evidence type="ECO:0000256" key="10">
    <source>
        <dbReference type="ARBA" id="ARBA00023170"/>
    </source>
</evidence>
<dbReference type="Pfam" id="PF07686">
    <property type="entry name" value="V-set"/>
    <property type="match status" value="1"/>
</dbReference>
<feature type="domain" description="Ig-like" evidence="13">
    <location>
        <begin position="10"/>
        <end position="122"/>
    </location>
</feature>
<evidence type="ECO:0000256" key="3">
    <source>
        <dbReference type="ARBA" id="ARBA00022692"/>
    </source>
</evidence>
<organism evidence="14 15">
    <name type="scientific">Formicarius rufipectus</name>
    <dbReference type="NCBI Taxonomy" id="1118560"/>
    <lineage>
        <taxon>Eukaryota</taxon>
        <taxon>Metazoa</taxon>
        <taxon>Chordata</taxon>
        <taxon>Craniata</taxon>
        <taxon>Vertebrata</taxon>
        <taxon>Euteleostomi</taxon>
        <taxon>Archelosauria</taxon>
        <taxon>Archosauria</taxon>
        <taxon>Dinosauria</taxon>
        <taxon>Saurischia</taxon>
        <taxon>Theropoda</taxon>
        <taxon>Coelurosauria</taxon>
        <taxon>Aves</taxon>
        <taxon>Neognathae</taxon>
        <taxon>Neoaves</taxon>
        <taxon>Telluraves</taxon>
        <taxon>Australaves</taxon>
        <taxon>Passeriformes</taxon>
        <taxon>Formicariidae</taxon>
        <taxon>Formicarius</taxon>
    </lineage>
</organism>
<keyword evidence="8" id="KW-0472">Membrane</keyword>
<keyword evidence="4" id="KW-0732">Signal</keyword>
<evidence type="ECO:0000259" key="13">
    <source>
        <dbReference type="PROSITE" id="PS50835"/>
    </source>
</evidence>
<dbReference type="GO" id="GO:0034109">
    <property type="term" value="P:homotypic cell-cell adhesion"/>
    <property type="evidence" value="ECO:0007669"/>
    <property type="project" value="TreeGrafter"/>
</dbReference>
<keyword evidence="11" id="KW-0325">Glycoprotein</keyword>
<evidence type="ECO:0000256" key="11">
    <source>
        <dbReference type="ARBA" id="ARBA00023180"/>
    </source>
</evidence>
<dbReference type="GO" id="GO:0014704">
    <property type="term" value="C:intercalated disc"/>
    <property type="evidence" value="ECO:0007669"/>
    <property type="project" value="TreeGrafter"/>
</dbReference>
<keyword evidence="12" id="KW-0393">Immunoglobulin domain</keyword>
<dbReference type="PROSITE" id="PS50835">
    <property type="entry name" value="IG_LIKE"/>
    <property type="match status" value="1"/>
</dbReference>
<dbReference type="Proteomes" id="UP000520463">
    <property type="component" value="Unassembled WGS sequence"/>
</dbReference>
<feature type="non-terminal residue" evidence="14">
    <location>
        <position position="126"/>
    </location>
</feature>
<keyword evidence="9" id="KW-1015">Disulfide bond</keyword>
<comment type="caution">
    <text evidence="14">The sequence shown here is derived from an EMBL/GenBank/DDBJ whole genome shotgun (WGS) entry which is preliminary data.</text>
</comment>
<evidence type="ECO:0000256" key="2">
    <source>
        <dbReference type="ARBA" id="ARBA00022475"/>
    </source>
</evidence>
<proteinExistence type="predicted"/>
<reference evidence="14 15" key="1">
    <citation type="submission" date="2019-09" db="EMBL/GenBank/DDBJ databases">
        <title>Bird 10,000 Genomes (B10K) Project - Family phase.</title>
        <authorList>
            <person name="Zhang G."/>
        </authorList>
    </citation>
    <scope>NUCLEOTIDE SEQUENCE [LARGE SCALE GENOMIC DNA]</scope>
    <source>
        <strain evidence="14">B10K-DU-001-43</strain>
        <tissue evidence="14">Muscle</tissue>
    </source>
</reference>
<evidence type="ECO:0000313" key="14">
    <source>
        <dbReference type="EMBL" id="NXK95175.1"/>
    </source>
</evidence>
<keyword evidence="7" id="KW-1133">Transmembrane helix</keyword>
<evidence type="ECO:0000256" key="6">
    <source>
        <dbReference type="ARBA" id="ARBA00022889"/>
    </source>
</evidence>
<dbReference type="InterPro" id="IPR003599">
    <property type="entry name" value="Ig_sub"/>
</dbReference>
<dbReference type="SUPFAM" id="SSF48726">
    <property type="entry name" value="Immunoglobulin"/>
    <property type="match status" value="1"/>
</dbReference>
<dbReference type="OrthoDB" id="8902063at2759"/>
<name>A0A7L0NQ68_9PASS</name>
<evidence type="ECO:0000256" key="12">
    <source>
        <dbReference type="ARBA" id="ARBA00023319"/>
    </source>
</evidence>
<dbReference type="EMBL" id="VXAU01004673">
    <property type="protein sequence ID" value="NXK95175.1"/>
    <property type="molecule type" value="Genomic_DNA"/>
</dbReference>
<dbReference type="SMART" id="SM00406">
    <property type="entry name" value="IGv"/>
    <property type="match status" value="1"/>
</dbReference>
<feature type="non-terminal residue" evidence="14">
    <location>
        <position position="1"/>
    </location>
</feature>
<evidence type="ECO:0000256" key="8">
    <source>
        <dbReference type="ARBA" id="ARBA00023136"/>
    </source>
</evidence>
<keyword evidence="6" id="KW-0130">Cell adhesion</keyword>
<dbReference type="PANTHER" id="PTHR44468:SF3">
    <property type="entry name" value="COXSACKIEVIRUS AND ADENOVIRUS RECEPTOR"/>
    <property type="match status" value="1"/>
</dbReference>
<keyword evidence="15" id="KW-1185">Reference proteome</keyword>
<dbReference type="InterPro" id="IPR013106">
    <property type="entry name" value="Ig_V-set"/>
</dbReference>
<evidence type="ECO:0000256" key="1">
    <source>
        <dbReference type="ARBA" id="ARBA00004251"/>
    </source>
</evidence>
<keyword evidence="5" id="KW-0677">Repeat</keyword>
<evidence type="ECO:0000313" key="15">
    <source>
        <dbReference type="Proteomes" id="UP000520463"/>
    </source>
</evidence>
<dbReference type="AlphaFoldDB" id="A0A7L0NQ68"/>
<dbReference type="InterPro" id="IPR036179">
    <property type="entry name" value="Ig-like_dom_sf"/>
</dbReference>
<keyword evidence="10" id="KW-0675">Receptor</keyword>
<comment type="subcellular location">
    <subcellularLocation>
        <location evidence="1">Cell membrane</location>
        <topology evidence="1">Single-pass type I membrane protein</topology>
    </subcellularLocation>
</comment>
<evidence type="ECO:0000256" key="5">
    <source>
        <dbReference type="ARBA" id="ARBA00022737"/>
    </source>
</evidence>
<dbReference type="InterPro" id="IPR013783">
    <property type="entry name" value="Ig-like_fold"/>
</dbReference>
<accession>A0A7L0NQ68</accession>
<sequence>LTRGLTITSPDQLTFEKAQGENVMLPCTFELSEEDEGPLDIEWVFIPADTQKKEKVIILFMVDKIYDHFYGALTGRMQFTNPDPGSGDASLDIQNLKAIDTGTYECTVKKAPGIERRKIQLSVLGK</sequence>
<dbReference type="GO" id="GO:0016323">
    <property type="term" value="C:basolateral plasma membrane"/>
    <property type="evidence" value="ECO:0007669"/>
    <property type="project" value="TreeGrafter"/>
</dbReference>
<keyword evidence="3" id="KW-0812">Transmembrane</keyword>
<dbReference type="Gene3D" id="2.60.40.10">
    <property type="entry name" value="Immunoglobulins"/>
    <property type="match status" value="1"/>
</dbReference>
<dbReference type="InterPro" id="IPR052307">
    <property type="entry name" value="EJ_Adhesion_Regulator"/>
</dbReference>
<evidence type="ECO:0000256" key="9">
    <source>
        <dbReference type="ARBA" id="ARBA00023157"/>
    </source>
</evidence>